<dbReference type="GeneID" id="94824600"/>
<dbReference type="OrthoDB" id="17346at2759"/>
<gene>
    <name evidence="1" type="ORF">TRFO_01074</name>
</gene>
<protein>
    <submittedName>
        <fullName evidence="1">Uncharacterized protein</fullName>
    </submittedName>
</protein>
<dbReference type="GO" id="GO:0005096">
    <property type="term" value="F:GTPase activator activity"/>
    <property type="evidence" value="ECO:0007669"/>
    <property type="project" value="InterPro"/>
</dbReference>
<dbReference type="Proteomes" id="UP000179807">
    <property type="component" value="Unassembled WGS sequence"/>
</dbReference>
<dbReference type="VEuPathDB" id="TrichDB:TRFO_01074"/>
<organism evidence="1 2">
    <name type="scientific">Tritrichomonas foetus</name>
    <dbReference type="NCBI Taxonomy" id="1144522"/>
    <lineage>
        <taxon>Eukaryota</taxon>
        <taxon>Metamonada</taxon>
        <taxon>Parabasalia</taxon>
        <taxon>Tritrichomonadida</taxon>
        <taxon>Tritrichomonadidae</taxon>
        <taxon>Tritrichomonas</taxon>
    </lineage>
</organism>
<dbReference type="EMBL" id="MLAK01000593">
    <property type="protein sequence ID" value="OHT11171.1"/>
    <property type="molecule type" value="Genomic_DNA"/>
</dbReference>
<dbReference type="AlphaFoldDB" id="A0A1J4KIW0"/>
<sequence>MEFNHEQIEALWLDFSTSTMSERTMTSIETIFRNFSLHPKKHQKKEFRFDNKTFIARFYPTDYTKKQMNVDEFDLYLSYPDTVRYIFRVSTPFVVITVKNDRITEKQGHAMISTLAPTAQSSEFVYPVFINIPLKTYILYTGFCSTNSRNIHYYSNTIWKEIEQVDTYQNALNFFKNNFCSPKAIIFSARQQMDIENIHFSKDAFYSHDCYYSKVATDPIYRLKIFFQWNPVSADSFEPHPSNASHLRVTTEYKMNYSHRTSMHSFIKRLSSLNPQNDSFKIWLANLPIDSKILSAMNEIMNPNNYLHAHSIKTNTTFYFKSAPENSLIERVAIEIANSKTLANFASIWTEFLKRIRENVQKKIVLPGVDSILRYSNCLIYQNIQVINSYLSNPNSNILLLTEDRFNEFKEIYQKTSNQSILQQMINSFKYQNPDSSFDTFYQIIFSNENQEKSNDLNDNKNLVFDLWNSEKVLQIRYDENIEIALDYLESLKPSEVYFQLVPVMLDAAFRDISRRAPIEIPFANEAYKLIKKAYENCIEKNMESYVQVCRAIEENTLKFELVNSALTKIPSAKVVNQLFENGFCAFDASDDIESVSALIEVMNLDGLFDHVTNREYVFTGISNHNNEESFQYLFVSKQQADDIKGKYVVATVFQECL</sequence>
<name>A0A1J4KIW0_9EUKA</name>
<proteinExistence type="predicted"/>
<accession>A0A1J4KIW0</accession>
<evidence type="ECO:0000313" key="1">
    <source>
        <dbReference type="EMBL" id="OHT11171.1"/>
    </source>
</evidence>
<dbReference type="PANTHER" id="PTHR21422">
    <property type="entry name" value="RAB3 GTPASE-ACTIVATING PROTEIN CATALYTIC SUBUNIT"/>
    <property type="match status" value="1"/>
</dbReference>
<comment type="caution">
    <text evidence="1">The sequence shown here is derived from an EMBL/GenBank/DDBJ whole genome shotgun (WGS) entry which is preliminary data.</text>
</comment>
<keyword evidence="2" id="KW-1185">Reference proteome</keyword>
<dbReference type="InterPro" id="IPR045700">
    <property type="entry name" value="Rab3GAP1"/>
</dbReference>
<reference evidence="1" key="1">
    <citation type="submission" date="2016-10" db="EMBL/GenBank/DDBJ databases">
        <authorList>
            <person name="Benchimol M."/>
            <person name="Almeida L.G."/>
            <person name="Vasconcelos A.T."/>
            <person name="Perreira-Neves A."/>
            <person name="Rosa I.A."/>
            <person name="Tasca T."/>
            <person name="Bogo M.R."/>
            <person name="de Souza W."/>
        </authorList>
    </citation>
    <scope>NUCLEOTIDE SEQUENCE [LARGE SCALE GENOMIC DNA]</scope>
    <source>
        <strain evidence="1">K</strain>
    </source>
</reference>
<dbReference type="RefSeq" id="XP_068364307.1">
    <property type="nucleotide sequence ID" value="XM_068489896.1"/>
</dbReference>
<dbReference type="PANTHER" id="PTHR21422:SF9">
    <property type="entry name" value="RAB3 GTPASE-ACTIVATING PROTEIN CATALYTIC SUBUNIT"/>
    <property type="match status" value="1"/>
</dbReference>
<evidence type="ECO:0000313" key="2">
    <source>
        <dbReference type="Proteomes" id="UP000179807"/>
    </source>
</evidence>